<dbReference type="Proteomes" id="UP001341281">
    <property type="component" value="Chromosome 08"/>
</dbReference>
<evidence type="ECO:0000259" key="2">
    <source>
        <dbReference type="Pfam" id="PF08787"/>
    </source>
</evidence>
<feature type="domain" description="Alginate lyase 2" evidence="2">
    <location>
        <begin position="37"/>
        <end position="282"/>
    </location>
</feature>
<keyword evidence="1" id="KW-0732">Signal</keyword>
<dbReference type="SUPFAM" id="SSF49899">
    <property type="entry name" value="Concanavalin A-like lectins/glucanases"/>
    <property type="match status" value="1"/>
</dbReference>
<sequence length="286" mass="32036">MLFLHAALVAVAAGRGSGDNPTDGFEKVELADGDFMVQSPYNVPESQRFRYRDGVRTFWVYKTDMPFNTAIHTNPRSEAMIRGHEYSSGVWQFEGDGYVPAGTSGASVMQIHTAGEGSAAHETVLMLHVYDGVLRFYNGAAVQRSIYDRWFQLNIVHDVAASTVAVYVDGRRSRAVHKASGAFLNSLCSTMTQQRLTDLAIIALESGLLDKIEYEDIIEEFISRNTKRMKLFKASVFAGTALRRRFGASVIPGESYYFKFGVYMQHQDQSSCMESRWANVTLYTKQ</sequence>
<accession>A0AAQ3UEE5</accession>
<gene>
    <name evidence="3" type="ORF">U9M48_035022</name>
</gene>
<keyword evidence="4" id="KW-1185">Reference proteome</keyword>
<dbReference type="InterPro" id="IPR013320">
    <property type="entry name" value="ConA-like_dom_sf"/>
</dbReference>
<dbReference type="Pfam" id="PF08787">
    <property type="entry name" value="Alginate_lyase2"/>
    <property type="match status" value="1"/>
</dbReference>
<dbReference type="InterPro" id="IPR014895">
    <property type="entry name" value="Alginate_lyase_2"/>
</dbReference>
<evidence type="ECO:0000313" key="4">
    <source>
        <dbReference type="Proteomes" id="UP001341281"/>
    </source>
</evidence>
<dbReference type="PANTHER" id="PTHR33681:SF8">
    <property type="entry name" value="BINDING PROTEIN, PUTATIVE-RELATED"/>
    <property type="match status" value="1"/>
</dbReference>
<feature type="signal peptide" evidence="1">
    <location>
        <begin position="1"/>
        <end position="18"/>
    </location>
</feature>
<dbReference type="AlphaFoldDB" id="A0AAQ3UEE5"/>
<organism evidence="3 4">
    <name type="scientific">Paspalum notatum var. saurae</name>
    <dbReference type="NCBI Taxonomy" id="547442"/>
    <lineage>
        <taxon>Eukaryota</taxon>
        <taxon>Viridiplantae</taxon>
        <taxon>Streptophyta</taxon>
        <taxon>Embryophyta</taxon>
        <taxon>Tracheophyta</taxon>
        <taxon>Spermatophyta</taxon>
        <taxon>Magnoliopsida</taxon>
        <taxon>Liliopsida</taxon>
        <taxon>Poales</taxon>
        <taxon>Poaceae</taxon>
        <taxon>PACMAD clade</taxon>
        <taxon>Panicoideae</taxon>
        <taxon>Andropogonodae</taxon>
        <taxon>Paspaleae</taxon>
        <taxon>Paspalinae</taxon>
        <taxon>Paspalum</taxon>
    </lineage>
</organism>
<proteinExistence type="predicted"/>
<protein>
    <recommendedName>
        <fullName evidence="2">Alginate lyase 2 domain-containing protein</fullName>
    </recommendedName>
</protein>
<dbReference type="Gene3D" id="2.60.120.200">
    <property type="match status" value="1"/>
</dbReference>
<evidence type="ECO:0000313" key="3">
    <source>
        <dbReference type="EMBL" id="WVZ88505.1"/>
    </source>
</evidence>
<dbReference type="PANTHER" id="PTHR33681">
    <property type="entry name" value="BINDING PROTEIN, PUTATIVE, EXPRESSED-RELATED"/>
    <property type="match status" value="1"/>
</dbReference>
<evidence type="ECO:0000256" key="1">
    <source>
        <dbReference type="SAM" id="SignalP"/>
    </source>
</evidence>
<name>A0AAQ3UEE5_PASNO</name>
<feature type="chain" id="PRO_5042853808" description="Alginate lyase 2 domain-containing protein" evidence="1">
    <location>
        <begin position="19"/>
        <end position="286"/>
    </location>
</feature>
<dbReference type="EMBL" id="CP144752">
    <property type="protein sequence ID" value="WVZ88505.1"/>
    <property type="molecule type" value="Genomic_DNA"/>
</dbReference>
<reference evidence="3 4" key="1">
    <citation type="submission" date="2024-02" db="EMBL/GenBank/DDBJ databases">
        <title>High-quality chromosome-scale genome assembly of Pensacola bahiagrass (Paspalum notatum Flugge var. saurae).</title>
        <authorList>
            <person name="Vega J.M."/>
            <person name="Podio M."/>
            <person name="Orjuela J."/>
            <person name="Siena L.A."/>
            <person name="Pessino S.C."/>
            <person name="Combes M.C."/>
            <person name="Mariac C."/>
            <person name="Albertini E."/>
            <person name="Pupilli F."/>
            <person name="Ortiz J.P.A."/>
            <person name="Leblanc O."/>
        </authorList>
    </citation>
    <scope>NUCLEOTIDE SEQUENCE [LARGE SCALE GENOMIC DNA]</scope>
    <source>
        <strain evidence="3">R1</strain>
        <tissue evidence="3">Leaf</tissue>
    </source>
</reference>